<keyword evidence="1" id="KW-0732">Signal</keyword>
<sequence length="506" mass="57520">MTHLLSIVGLLVAALLTPAVAEASRPVVADTTTADSARTPISVDERPAEREICPVGCTPVPNRVDYSPLPPQATLSYWAQSRRLMILDREHSVGNRFFDRGVFRHVTPFTDREYELDLMAYRFSPFENAQWTRASGGLRMRAGSVERDLWAIKTEIKNTVALGDSARHYFTIDGIIQEDPQVQRSWLQMSYAYRLAPHHAVGLRHTFSQYKYDLDVTPYYAYASPKWGQASVGLTFLNAYSNFIYERLGINEEVLDIVRVYETKPLLLELSYSSPTTYALRGEFHAGLQPKTRSLYFSQTADSYRFRDAETAHYLGALLEYRLDPVTVGVYVQQDGSSLARETAGDSLDTSYRTEQTQRRVGAYVRTSWRKFRLEANAFTGFYDDIQSGDNFEMSTLDEAFAFTTETNGVHSRLVYEPEGLPFFGVEYLTFLRRLPANARALVPWSGKYWDIGPDNYRLVGLIGYRFGRGSVAMGIGYDTDGDFNADKPAPLKRFDNGFFRFAMTW</sequence>
<proteinExistence type="predicted"/>
<name>A0A2A8CUS5_9BACT</name>
<feature type="chain" id="PRO_5013173859" description="Haemolysin activator HlyB C-terminal domain-containing protein" evidence="1">
    <location>
        <begin position="22"/>
        <end position="506"/>
    </location>
</feature>
<accession>A0A2A8CUS5</accession>
<evidence type="ECO:0000313" key="2">
    <source>
        <dbReference type="EMBL" id="PEN12322.1"/>
    </source>
</evidence>
<reference evidence="2 3" key="1">
    <citation type="submission" date="2017-10" db="EMBL/GenBank/DDBJ databases">
        <title>Draft genome of Longibacter Salinarum.</title>
        <authorList>
            <person name="Goh K.M."/>
            <person name="Shamsir M.S."/>
            <person name="Lim S.W."/>
        </authorList>
    </citation>
    <scope>NUCLEOTIDE SEQUENCE [LARGE SCALE GENOMIC DNA]</scope>
    <source>
        <strain evidence="2 3">KCTC 52045</strain>
    </source>
</reference>
<evidence type="ECO:0000256" key="1">
    <source>
        <dbReference type="SAM" id="SignalP"/>
    </source>
</evidence>
<dbReference type="EMBL" id="PDEQ01000008">
    <property type="protein sequence ID" value="PEN12322.1"/>
    <property type="molecule type" value="Genomic_DNA"/>
</dbReference>
<evidence type="ECO:0008006" key="4">
    <source>
        <dbReference type="Google" id="ProtNLM"/>
    </source>
</evidence>
<evidence type="ECO:0000313" key="3">
    <source>
        <dbReference type="Proteomes" id="UP000220102"/>
    </source>
</evidence>
<gene>
    <name evidence="2" type="ORF">CRI94_14975</name>
</gene>
<dbReference type="AlphaFoldDB" id="A0A2A8CUS5"/>
<comment type="caution">
    <text evidence="2">The sequence shown here is derived from an EMBL/GenBank/DDBJ whole genome shotgun (WGS) entry which is preliminary data.</text>
</comment>
<feature type="signal peptide" evidence="1">
    <location>
        <begin position="1"/>
        <end position="21"/>
    </location>
</feature>
<organism evidence="2 3">
    <name type="scientific">Longibacter salinarum</name>
    <dbReference type="NCBI Taxonomy" id="1850348"/>
    <lineage>
        <taxon>Bacteria</taxon>
        <taxon>Pseudomonadati</taxon>
        <taxon>Rhodothermota</taxon>
        <taxon>Rhodothermia</taxon>
        <taxon>Rhodothermales</taxon>
        <taxon>Salisaetaceae</taxon>
        <taxon>Longibacter</taxon>
    </lineage>
</organism>
<dbReference type="RefSeq" id="WP_098077614.1">
    <property type="nucleotide sequence ID" value="NZ_PDEQ01000008.1"/>
</dbReference>
<protein>
    <recommendedName>
        <fullName evidence="4">Haemolysin activator HlyB C-terminal domain-containing protein</fullName>
    </recommendedName>
</protein>
<keyword evidence="3" id="KW-1185">Reference proteome</keyword>
<dbReference type="Proteomes" id="UP000220102">
    <property type="component" value="Unassembled WGS sequence"/>
</dbReference>
<dbReference type="OrthoDB" id="1491503at2"/>